<dbReference type="CDD" id="cd04474">
    <property type="entry name" value="RPA1_DBD_A"/>
    <property type="match status" value="1"/>
</dbReference>
<dbReference type="FunFam" id="2.40.50.140:FF:000090">
    <property type="entry name" value="Replication protein A subunit"/>
    <property type="match status" value="1"/>
</dbReference>
<keyword evidence="4 9" id="KW-0479">Metal-binding</keyword>
<evidence type="ECO:0000256" key="3">
    <source>
        <dbReference type="ARBA" id="ARBA00022705"/>
    </source>
</evidence>
<sequence length="596" mass="66727">MSLSTGAVKVLYDEQKENPLHNNPTVQIINIKAVSVQGGIRHRVIISDGVNFMQAMLAQQHSPLVDSEQIKRHSIITLKEFVCNPLQNRKILILLNFDVVQVDVDAKIGAPVTLEGSSTSTPSNTNSPSSTSASSVYKQEPKQEPKNNYNSNFSSGNAANMALDANVTGISNLNPYQTRWHIKARVTLKSEIKTWHNSKSDGQLFSVHLLDSSGEIKATIFTDQVDRFYNLLEEGKVYYISKARVTMARKQFSTLNNEYELVFENGTEIQACEEASNIPQIKYNFVKIADIDKHEKDSNCDVLGVVTEDLGVAEIVIKSTGKPIKKRELILVDESQKTIRITLWGSQAEQFDATDSPVIACKGARINDFNGRSLSLGVASTYKLNPNTPESNHLKQWYTEKGINTQFDSYSGMVSSSGEGVTKRNKITLQEAKAENLGMGDKPDYFEFRGTVVFLKSENCAYPGCPECKKKMTMEANGWRCEKCQKTFGSPEYRYILTMSVEDATSQIYLNAFDDQGNTLLKMSANEIMALKENDATASQVIFNKALFQSFNFKVRAKQETYNEITRIKYTCMELSPVDYVKEAHEIVANIEKLLI</sequence>
<feature type="domain" description="Replication protein A 70 kDa DNA-binding subunit B/D first OB fold" evidence="11">
    <location>
        <begin position="168"/>
        <end position="272"/>
    </location>
</feature>
<feature type="domain" description="Replication protein A OB" evidence="14">
    <location>
        <begin position="288"/>
        <end position="384"/>
    </location>
</feature>
<dbReference type="Pfam" id="PF04057">
    <property type="entry name" value="Rep-A_N"/>
    <property type="match status" value="1"/>
</dbReference>
<dbReference type="CDD" id="cd04476">
    <property type="entry name" value="RPA1_DBD_C"/>
    <property type="match status" value="1"/>
</dbReference>
<dbReference type="InterPro" id="IPR031657">
    <property type="entry name" value="REPA_OB_2"/>
</dbReference>
<reference evidence="15" key="1">
    <citation type="submission" date="2020-12" db="EMBL/GenBank/DDBJ databases">
        <title>Metabolic potential, ecology and presence of endohyphal bacteria is reflected in genomic diversity of Mucoromycotina.</title>
        <authorList>
            <person name="Muszewska A."/>
            <person name="Okrasinska A."/>
            <person name="Steczkiewicz K."/>
            <person name="Drgas O."/>
            <person name="Orlowska M."/>
            <person name="Perlinska-Lenart U."/>
            <person name="Aleksandrzak-Piekarczyk T."/>
            <person name="Szatraj K."/>
            <person name="Zielenkiewicz U."/>
            <person name="Pilsyk S."/>
            <person name="Malc E."/>
            <person name="Mieczkowski P."/>
            <person name="Kruszewska J.S."/>
            <person name="Biernat P."/>
            <person name="Pawlowska J."/>
        </authorList>
    </citation>
    <scope>NUCLEOTIDE SEQUENCE</scope>
    <source>
        <strain evidence="15">CBS 226.32</strain>
    </source>
</reference>
<dbReference type="InterPro" id="IPR012340">
    <property type="entry name" value="NA-bd_OB-fold"/>
</dbReference>
<gene>
    <name evidence="15" type="ORF">INT46_008006</name>
</gene>
<dbReference type="InterPro" id="IPR003871">
    <property type="entry name" value="RFA1B/D_OB_1st"/>
</dbReference>
<evidence type="ECO:0000256" key="5">
    <source>
        <dbReference type="ARBA" id="ARBA00022771"/>
    </source>
</evidence>
<evidence type="ECO:0000259" key="13">
    <source>
        <dbReference type="Pfam" id="PF08646"/>
    </source>
</evidence>
<evidence type="ECO:0000256" key="4">
    <source>
        <dbReference type="ARBA" id="ARBA00022723"/>
    </source>
</evidence>
<comment type="similarity">
    <text evidence="2 9">Belongs to the replication factor A protein 1 family.</text>
</comment>
<keyword evidence="6 9" id="KW-0862">Zinc</keyword>
<dbReference type="Pfam" id="PF16900">
    <property type="entry name" value="REPA_OB_2"/>
    <property type="match status" value="1"/>
</dbReference>
<dbReference type="NCBIfam" id="TIGR00617">
    <property type="entry name" value="rpa1"/>
    <property type="match status" value="1"/>
</dbReference>
<keyword evidence="3 9" id="KW-0235">DNA replication</keyword>
<dbReference type="GO" id="GO:0005662">
    <property type="term" value="C:DNA replication factor A complex"/>
    <property type="evidence" value="ECO:0007669"/>
    <property type="project" value="UniProtKB-ARBA"/>
</dbReference>
<keyword evidence="8 9" id="KW-0539">Nucleus</keyword>
<comment type="function">
    <text evidence="9">As part of the replication protein A (RPA/RP-A), a single-stranded DNA-binding heterotrimeric complex, may play an essential role in DNA replication, recombination and repair. Binds and stabilizes single-stranded DNA intermediates, preventing complementary DNA reannealing and recruiting different proteins involved in DNA metabolism.</text>
</comment>
<dbReference type="CDD" id="cd04475">
    <property type="entry name" value="RPA1_DBD_B"/>
    <property type="match status" value="1"/>
</dbReference>
<dbReference type="Pfam" id="PF02721">
    <property type="entry name" value="DUF223"/>
    <property type="match status" value="1"/>
</dbReference>
<dbReference type="FunFam" id="2.40.50.140:FF:000117">
    <property type="entry name" value="Replication protein A subunit"/>
    <property type="match status" value="1"/>
</dbReference>
<dbReference type="Pfam" id="PF08646">
    <property type="entry name" value="Rep_fac-A_C"/>
    <property type="match status" value="1"/>
</dbReference>
<dbReference type="GO" id="GO:0000781">
    <property type="term" value="C:chromosome, telomeric region"/>
    <property type="evidence" value="ECO:0007669"/>
    <property type="project" value="UniProtKB-ARBA"/>
</dbReference>
<evidence type="ECO:0000256" key="6">
    <source>
        <dbReference type="ARBA" id="ARBA00022833"/>
    </source>
</evidence>
<evidence type="ECO:0000256" key="2">
    <source>
        <dbReference type="ARBA" id="ARBA00005690"/>
    </source>
</evidence>
<dbReference type="InterPro" id="IPR013955">
    <property type="entry name" value="Rep_factor-A_C"/>
</dbReference>
<evidence type="ECO:0000256" key="7">
    <source>
        <dbReference type="ARBA" id="ARBA00023125"/>
    </source>
</evidence>
<dbReference type="FunFam" id="2.40.50.140:FF:000041">
    <property type="entry name" value="Replication protein A subunit"/>
    <property type="match status" value="1"/>
</dbReference>
<dbReference type="OrthoDB" id="1751331at2759"/>
<dbReference type="Proteomes" id="UP000650833">
    <property type="component" value="Unassembled WGS sequence"/>
</dbReference>
<proteinExistence type="inferred from homology"/>
<evidence type="ECO:0000259" key="12">
    <source>
        <dbReference type="Pfam" id="PF04057"/>
    </source>
</evidence>
<dbReference type="CDD" id="cd04477">
    <property type="entry name" value="RPA1N"/>
    <property type="match status" value="1"/>
</dbReference>
<dbReference type="PANTHER" id="PTHR47165:SF4">
    <property type="entry name" value="OS03G0429900 PROTEIN"/>
    <property type="match status" value="1"/>
</dbReference>
<protein>
    <recommendedName>
        <fullName evidence="9">Replication protein A subunit</fullName>
    </recommendedName>
</protein>
<dbReference type="FunFam" id="2.40.50.140:FF:000064">
    <property type="entry name" value="Replication protein A subunit"/>
    <property type="match status" value="1"/>
</dbReference>
<feature type="domain" description="Replication factor-A protein 1 N-terminal" evidence="12">
    <location>
        <begin position="3"/>
        <end position="101"/>
    </location>
</feature>
<feature type="domain" description="Replication factor A C-terminal" evidence="13">
    <location>
        <begin position="445"/>
        <end position="586"/>
    </location>
</feature>
<dbReference type="Gene3D" id="2.40.50.140">
    <property type="entry name" value="Nucleic acid-binding proteins"/>
    <property type="match status" value="4"/>
</dbReference>
<organism evidence="15 16">
    <name type="scientific">Mucor plumbeus</name>
    <dbReference type="NCBI Taxonomy" id="97098"/>
    <lineage>
        <taxon>Eukaryota</taxon>
        <taxon>Fungi</taxon>
        <taxon>Fungi incertae sedis</taxon>
        <taxon>Mucoromycota</taxon>
        <taxon>Mucoromycotina</taxon>
        <taxon>Mucoromycetes</taxon>
        <taxon>Mucorales</taxon>
        <taxon>Mucorineae</taxon>
        <taxon>Mucoraceae</taxon>
        <taxon>Mucor</taxon>
    </lineage>
</organism>
<evidence type="ECO:0000256" key="10">
    <source>
        <dbReference type="SAM" id="MobiDB-lite"/>
    </source>
</evidence>
<keyword evidence="5 9" id="KW-0863">Zinc-finger</keyword>
<evidence type="ECO:0000313" key="15">
    <source>
        <dbReference type="EMBL" id="KAG2212469.1"/>
    </source>
</evidence>
<dbReference type="GO" id="GO:0006260">
    <property type="term" value="P:DNA replication"/>
    <property type="evidence" value="ECO:0007669"/>
    <property type="project" value="UniProtKB-KW"/>
</dbReference>
<feature type="region of interest" description="Disordered" evidence="10">
    <location>
        <begin position="112"/>
        <end position="153"/>
    </location>
</feature>
<evidence type="ECO:0000313" key="16">
    <source>
        <dbReference type="Proteomes" id="UP000650833"/>
    </source>
</evidence>
<evidence type="ECO:0000256" key="8">
    <source>
        <dbReference type="ARBA" id="ARBA00023242"/>
    </source>
</evidence>
<dbReference type="InterPro" id="IPR047192">
    <property type="entry name" value="Euk_RPA1_DBD_C"/>
</dbReference>
<accession>A0A8H7VFE0</accession>
<dbReference type="GO" id="GO:0007004">
    <property type="term" value="P:telomere maintenance via telomerase"/>
    <property type="evidence" value="ECO:0007669"/>
    <property type="project" value="UniProtKB-ARBA"/>
</dbReference>
<keyword evidence="16" id="KW-1185">Reference proteome</keyword>
<dbReference type="GO" id="GO:0006281">
    <property type="term" value="P:DNA repair"/>
    <property type="evidence" value="ECO:0007669"/>
    <property type="project" value="InterPro"/>
</dbReference>
<dbReference type="GO" id="GO:0003677">
    <property type="term" value="F:DNA binding"/>
    <property type="evidence" value="ECO:0007669"/>
    <property type="project" value="UniProtKB-KW"/>
</dbReference>
<dbReference type="PANTHER" id="PTHR47165">
    <property type="entry name" value="OS03G0429900 PROTEIN"/>
    <property type="match status" value="1"/>
</dbReference>
<keyword evidence="7 9" id="KW-0238">DNA-binding</keyword>
<comment type="subcellular location">
    <subcellularLocation>
        <location evidence="1 9">Nucleus</location>
    </subcellularLocation>
</comment>
<name>A0A8H7VFE0_9FUNG</name>
<dbReference type="AlphaFoldDB" id="A0A8H7VFE0"/>
<comment type="subunit">
    <text evidence="9">Component of the heterotrimeric canonical replication protein A complex (RPA).</text>
</comment>
<dbReference type="SUPFAM" id="SSF50249">
    <property type="entry name" value="Nucleic acid-binding proteins"/>
    <property type="match status" value="4"/>
</dbReference>
<dbReference type="GO" id="GO:0008270">
    <property type="term" value="F:zinc ion binding"/>
    <property type="evidence" value="ECO:0007669"/>
    <property type="project" value="UniProtKB-KW"/>
</dbReference>
<evidence type="ECO:0000256" key="1">
    <source>
        <dbReference type="ARBA" id="ARBA00004123"/>
    </source>
</evidence>
<evidence type="ECO:0000259" key="11">
    <source>
        <dbReference type="Pfam" id="PF02721"/>
    </source>
</evidence>
<dbReference type="GO" id="GO:0006310">
    <property type="term" value="P:DNA recombination"/>
    <property type="evidence" value="ECO:0007669"/>
    <property type="project" value="InterPro"/>
</dbReference>
<feature type="compositionally biased region" description="Low complexity" evidence="10">
    <location>
        <begin position="117"/>
        <end position="135"/>
    </location>
</feature>
<dbReference type="InterPro" id="IPR004591">
    <property type="entry name" value="Rfa1"/>
</dbReference>
<evidence type="ECO:0000259" key="14">
    <source>
        <dbReference type="Pfam" id="PF16900"/>
    </source>
</evidence>
<dbReference type="InterPro" id="IPR007199">
    <property type="entry name" value="Rep_factor-A_N"/>
</dbReference>
<dbReference type="EMBL" id="JAEPRC010000050">
    <property type="protein sequence ID" value="KAG2212469.1"/>
    <property type="molecule type" value="Genomic_DNA"/>
</dbReference>
<evidence type="ECO:0000256" key="9">
    <source>
        <dbReference type="RuleBase" id="RU364130"/>
    </source>
</evidence>
<comment type="caution">
    <text evidence="15">The sequence shown here is derived from an EMBL/GenBank/DDBJ whole genome shotgun (WGS) entry which is preliminary data.</text>
</comment>